<dbReference type="InterPro" id="IPR003346">
    <property type="entry name" value="Transposase_20"/>
</dbReference>
<evidence type="ECO:0000259" key="2">
    <source>
        <dbReference type="Pfam" id="PF02371"/>
    </source>
</evidence>
<dbReference type="GO" id="GO:0006313">
    <property type="term" value="P:DNA transposition"/>
    <property type="evidence" value="ECO:0007669"/>
    <property type="project" value="InterPro"/>
</dbReference>
<dbReference type="GO" id="GO:0003677">
    <property type="term" value="F:DNA binding"/>
    <property type="evidence" value="ECO:0007669"/>
    <property type="project" value="InterPro"/>
</dbReference>
<dbReference type="GO" id="GO:0004803">
    <property type="term" value="F:transposase activity"/>
    <property type="evidence" value="ECO:0007669"/>
    <property type="project" value="InterPro"/>
</dbReference>
<organism evidence="3 4">
    <name type="scientific">Nesterenkonia sphaerica</name>
    <dbReference type="NCBI Taxonomy" id="1804988"/>
    <lineage>
        <taxon>Bacteria</taxon>
        <taxon>Bacillati</taxon>
        <taxon>Actinomycetota</taxon>
        <taxon>Actinomycetes</taxon>
        <taxon>Micrococcales</taxon>
        <taxon>Micrococcaceae</taxon>
        <taxon>Nesterenkonia</taxon>
    </lineage>
</organism>
<dbReference type="OrthoDB" id="3188901at2"/>
<evidence type="ECO:0000259" key="1">
    <source>
        <dbReference type="Pfam" id="PF01548"/>
    </source>
</evidence>
<accession>A0A5R9A6G5</accession>
<dbReference type="Pfam" id="PF01548">
    <property type="entry name" value="DEDD_Tnp_IS110"/>
    <property type="match status" value="1"/>
</dbReference>
<sequence length="407" mass="44841">MEIYCGVDWAEAHHDVTVIDQTGRVLAHRRISADAAGLRVLLELLAEQAGQVQSVPVAIETEKNLIVVGLQAAGVTVYAINPRACARYRERHSQSGGKSDPGDALVLANILRTDGHLHRPLPELSDSARAIKVLARQHQEAIWAMHQTTSRLRSVLLEFYPQALEAFPNLQHRAALTFLEAFPSPRRARRLTMSRTVSLLRSSGRGNRAGLAERIRSTLRGAGIEQPEPVEEALALTAQTLVGILHQMHQGIARLEEALDTAFTAHPASKTMQNIPGLGPVTGARILAEIGDDPDRFASASSLRAYAGTAPVTRASGRSHYVKARRVRNKRLADACHWWAFASLTHSPGARAHYDRRRAAGDHHNAALRHLANKLLGRLWWCLRHNINWDEYAAWPSVELTPVELAA</sequence>
<gene>
    <name evidence="3" type="ORF">FEF27_09545</name>
</gene>
<reference evidence="3 4" key="1">
    <citation type="submission" date="2019-05" db="EMBL/GenBank/DDBJ databases">
        <title>Nesterenkonia sp. GY239, isolated from the Southern Atlantic Ocean.</title>
        <authorList>
            <person name="Zhang G."/>
        </authorList>
    </citation>
    <scope>NUCLEOTIDE SEQUENCE [LARGE SCALE GENOMIC DNA]</scope>
    <source>
        <strain evidence="3 4">GY239</strain>
    </source>
</reference>
<dbReference type="Proteomes" id="UP000306544">
    <property type="component" value="Unassembled WGS sequence"/>
</dbReference>
<keyword evidence="4" id="KW-1185">Reference proteome</keyword>
<dbReference type="RefSeq" id="WP_138170633.1">
    <property type="nucleotide sequence ID" value="NZ_VAWA01000012.1"/>
</dbReference>
<feature type="domain" description="Transposase IS110-like N-terminal" evidence="1">
    <location>
        <begin position="5"/>
        <end position="161"/>
    </location>
</feature>
<evidence type="ECO:0000313" key="3">
    <source>
        <dbReference type="EMBL" id="TLP74198.1"/>
    </source>
</evidence>
<evidence type="ECO:0000313" key="4">
    <source>
        <dbReference type="Proteomes" id="UP000306544"/>
    </source>
</evidence>
<dbReference type="InterPro" id="IPR047650">
    <property type="entry name" value="Transpos_IS110"/>
</dbReference>
<proteinExistence type="predicted"/>
<dbReference type="InterPro" id="IPR002525">
    <property type="entry name" value="Transp_IS110-like_N"/>
</dbReference>
<dbReference type="AlphaFoldDB" id="A0A5R9A6G5"/>
<comment type="caution">
    <text evidence="3">The sequence shown here is derived from an EMBL/GenBank/DDBJ whole genome shotgun (WGS) entry which is preliminary data.</text>
</comment>
<dbReference type="NCBIfam" id="NF033542">
    <property type="entry name" value="transpos_IS110"/>
    <property type="match status" value="1"/>
</dbReference>
<dbReference type="PANTHER" id="PTHR33055">
    <property type="entry name" value="TRANSPOSASE FOR INSERTION SEQUENCE ELEMENT IS1111A"/>
    <property type="match status" value="1"/>
</dbReference>
<dbReference type="PANTHER" id="PTHR33055:SF3">
    <property type="entry name" value="PUTATIVE TRANSPOSASE FOR IS117-RELATED"/>
    <property type="match status" value="1"/>
</dbReference>
<dbReference type="Pfam" id="PF02371">
    <property type="entry name" value="Transposase_20"/>
    <property type="match status" value="1"/>
</dbReference>
<feature type="domain" description="Transposase IS116/IS110/IS902 C-terminal" evidence="2">
    <location>
        <begin position="271"/>
        <end position="354"/>
    </location>
</feature>
<dbReference type="EMBL" id="VAWA01000012">
    <property type="protein sequence ID" value="TLP74198.1"/>
    <property type="molecule type" value="Genomic_DNA"/>
</dbReference>
<protein>
    <submittedName>
        <fullName evidence="3">IS110 family transposase</fullName>
    </submittedName>
</protein>
<name>A0A5R9A6G5_9MICC</name>